<comment type="caution">
    <text evidence="23">Lacks conserved residue(s) required for the propagation of feature annotation.</text>
</comment>
<dbReference type="PROSITE" id="PS00011">
    <property type="entry name" value="GLA_1"/>
    <property type="match status" value="1"/>
</dbReference>
<evidence type="ECO:0000256" key="4">
    <source>
        <dbReference type="ARBA" id="ARBA00022479"/>
    </source>
</evidence>
<evidence type="ECO:0000256" key="7">
    <source>
        <dbReference type="ARBA" id="ARBA00022670"/>
    </source>
</evidence>
<dbReference type="Pfam" id="PF00594">
    <property type="entry name" value="Gla"/>
    <property type="match status" value="1"/>
</dbReference>
<dbReference type="Pfam" id="PF00051">
    <property type="entry name" value="Kringle"/>
    <property type="match status" value="2"/>
</dbReference>
<feature type="disulfide bond" evidence="22">
    <location>
        <begin position="299"/>
        <end position="323"/>
    </location>
</feature>
<dbReference type="InterPro" id="IPR018056">
    <property type="entry name" value="Kringle_CS"/>
</dbReference>
<dbReference type="SMART" id="SM00069">
    <property type="entry name" value="GLA"/>
    <property type="match status" value="1"/>
</dbReference>
<dbReference type="CDD" id="cd00108">
    <property type="entry name" value="KR"/>
    <property type="match status" value="2"/>
</dbReference>
<feature type="disulfide bond" evidence="22">
    <location>
        <begin position="97"/>
        <end position="102"/>
    </location>
</feature>
<keyword evidence="18" id="KW-0325">Glycoprotein</keyword>
<evidence type="ECO:0000256" key="19">
    <source>
        <dbReference type="ARBA" id="ARBA00032835"/>
    </source>
</evidence>
<dbReference type="PRINTS" id="PR01505">
    <property type="entry name" value="PROTHROMBIN"/>
</dbReference>
<feature type="domain" description="Gla" evidence="27">
    <location>
        <begin position="80"/>
        <end position="126"/>
    </location>
</feature>
<evidence type="ECO:0000256" key="16">
    <source>
        <dbReference type="ARBA" id="ARBA00023145"/>
    </source>
</evidence>
<accession>A0A6P5M6A2</accession>
<dbReference type="InterPro" id="IPR038178">
    <property type="entry name" value="Kringle_sf"/>
</dbReference>
<dbReference type="Pfam" id="PF00089">
    <property type="entry name" value="Trypsin"/>
    <property type="match status" value="1"/>
</dbReference>
<dbReference type="GO" id="GO:0005509">
    <property type="term" value="F:calcium ion binding"/>
    <property type="evidence" value="ECO:0007669"/>
    <property type="project" value="InterPro"/>
</dbReference>
<evidence type="ECO:0000256" key="23">
    <source>
        <dbReference type="PROSITE-ProRule" id="PRU00121"/>
    </source>
</evidence>
<dbReference type="FunFam" id="2.40.10.10:FF:000004">
    <property type="entry name" value="Tryptase gamma 1"/>
    <property type="match status" value="1"/>
</dbReference>
<dbReference type="GeneID" id="110223959"/>
<dbReference type="InterPro" id="IPR000001">
    <property type="entry name" value="Kringle"/>
</dbReference>
<keyword evidence="16" id="KW-0865">Zymogen</keyword>
<dbReference type="InterPro" id="IPR003966">
    <property type="entry name" value="Prothrombin/thrombin"/>
</dbReference>
<feature type="disulfide bond" evidence="22">
    <location>
        <begin position="127"/>
        <end position="141"/>
    </location>
</feature>
<evidence type="ECO:0000256" key="15">
    <source>
        <dbReference type="ARBA" id="ARBA00023084"/>
    </source>
</evidence>
<evidence type="ECO:0000256" key="10">
    <source>
        <dbReference type="ARBA" id="ARBA00022729"/>
    </source>
</evidence>
<feature type="disulfide bond" evidence="22">
    <location>
        <begin position="271"/>
        <end position="311"/>
    </location>
</feature>
<dbReference type="InterPro" id="IPR013806">
    <property type="entry name" value="Kringle-like"/>
</dbReference>
<dbReference type="CTD" id="2147"/>
<dbReference type="InterPro" id="IPR000294">
    <property type="entry name" value="GLA_domain"/>
</dbReference>
<feature type="disulfide bond" evidence="22">
    <location>
        <begin position="250"/>
        <end position="328"/>
    </location>
</feature>
<keyword evidence="6 23" id="KW-0420">Kringle</keyword>
<evidence type="ECO:0000256" key="9">
    <source>
        <dbReference type="ARBA" id="ARBA00022696"/>
    </source>
</evidence>
<dbReference type="Gene3D" id="2.40.10.10">
    <property type="entry name" value="Trypsin-like serine proteases"/>
    <property type="match status" value="2"/>
</dbReference>
<evidence type="ECO:0000259" key="27">
    <source>
        <dbReference type="PROSITE" id="PS50998"/>
    </source>
</evidence>
<evidence type="ECO:0000313" key="28">
    <source>
        <dbReference type="Proteomes" id="UP000515140"/>
    </source>
</evidence>
<feature type="domain" description="Kringle" evidence="25">
    <location>
        <begin position="145"/>
        <end position="224"/>
    </location>
</feature>
<feature type="active site" description="Charge relay system" evidence="21">
    <location>
        <position position="441"/>
    </location>
</feature>
<dbReference type="FunCoup" id="A0A6P5M6A2">
    <property type="interactions" value="728"/>
</dbReference>
<evidence type="ECO:0000256" key="12">
    <source>
        <dbReference type="ARBA" id="ARBA00022801"/>
    </source>
</evidence>
<dbReference type="InterPro" id="IPR051659">
    <property type="entry name" value="Serine_Protease_S1-Domain"/>
</dbReference>
<dbReference type="GO" id="GO:0030168">
    <property type="term" value="P:platelet activation"/>
    <property type="evidence" value="ECO:0007669"/>
    <property type="project" value="TreeGrafter"/>
</dbReference>
<dbReference type="InterPro" id="IPR001314">
    <property type="entry name" value="Peptidase_S1A"/>
</dbReference>
<feature type="disulfide bond" evidence="22">
    <location>
        <begin position="167"/>
        <end position="207"/>
    </location>
</feature>
<keyword evidence="10" id="KW-0732">Signal</keyword>
<dbReference type="PANTHER" id="PTHR24254">
    <property type="entry name" value="PROTHROMBIN"/>
    <property type="match status" value="1"/>
</dbReference>
<evidence type="ECO:0000256" key="21">
    <source>
        <dbReference type="PIRSR" id="PIRSR001149-1"/>
    </source>
</evidence>
<dbReference type="Gene3D" id="4.10.740.10">
    <property type="entry name" value="Coagulation Factor IX"/>
    <property type="match status" value="1"/>
</dbReference>
<dbReference type="PRINTS" id="PR00001">
    <property type="entry name" value="GLABLOOD"/>
</dbReference>
<keyword evidence="7 24" id="KW-0645">Protease</keyword>
<dbReference type="SUPFAM" id="SSF50494">
    <property type="entry name" value="Trypsin-like serine proteases"/>
    <property type="match status" value="1"/>
</dbReference>
<dbReference type="InterPro" id="IPR017857">
    <property type="entry name" value="Coagulation_fac-like_Gla_dom"/>
</dbReference>
<evidence type="ECO:0000256" key="18">
    <source>
        <dbReference type="ARBA" id="ARBA00023180"/>
    </source>
</evidence>
<dbReference type="FunFam" id="4.10.740.10:FF:000001">
    <property type="entry name" value="vitamin K-dependent protein S"/>
    <property type="match status" value="1"/>
</dbReference>
<dbReference type="GO" id="GO:0004252">
    <property type="term" value="F:serine-type endopeptidase activity"/>
    <property type="evidence" value="ECO:0007669"/>
    <property type="project" value="UniProtKB-EC"/>
</dbReference>
<dbReference type="Proteomes" id="UP000515140">
    <property type="component" value="Unplaced"/>
</dbReference>
<evidence type="ECO:0000256" key="6">
    <source>
        <dbReference type="ARBA" id="ARBA00022572"/>
    </source>
</evidence>
<dbReference type="SUPFAM" id="SSF57630">
    <property type="entry name" value="GLA-domain"/>
    <property type="match status" value="1"/>
</dbReference>
<dbReference type="InterPro" id="IPR001254">
    <property type="entry name" value="Trypsin_dom"/>
</dbReference>
<dbReference type="SMART" id="SM00020">
    <property type="entry name" value="Tryp_SPc"/>
    <property type="match status" value="1"/>
</dbReference>
<dbReference type="SMART" id="SM00130">
    <property type="entry name" value="KR"/>
    <property type="match status" value="2"/>
</dbReference>
<protein>
    <recommendedName>
        <fullName evidence="3">Prothrombin</fullName>
        <ecNumber evidence="2">3.4.21.5</ecNumber>
    </recommendedName>
    <alternativeName>
        <fullName evidence="19">Coagulation factor II</fullName>
    </alternativeName>
</protein>
<dbReference type="Gene3D" id="4.10.140.10">
    <property type="entry name" value="Thrombin light chain domain"/>
    <property type="match status" value="1"/>
</dbReference>
<evidence type="ECO:0000256" key="5">
    <source>
        <dbReference type="ARBA" id="ARBA00022486"/>
    </source>
</evidence>
<feature type="domain" description="Peptidase S1" evidence="26">
    <location>
        <begin position="394"/>
        <end position="652"/>
    </location>
</feature>
<keyword evidence="5" id="KW-0011">Acute phase</keyword>
<keyword evidence="9" id="KW-0356">Hemostasis</keyword>
<dbReference type="PRINTS" id="PR00722">
    <property type="entry name" value="CHYMOTRYPSIN"/>
</dbReference>
<proteinExistence type="predicted"/>
<dbReference type="CDD" id="cd00190">
    <property type="entry name" value="Tryp_SPc"/>
    <property type="match status" value="1"/>
</dbReference>
<feature type="disulfide bond" description="Interchain (between light and heavy chains)" evidence="22">
    <location>
        <begin position="371"/>
        <end position="517"/>
    </location>
</feature>
<evidence type="ECO:0000256" key="8">
    <source>
        <dbReference type="ARBA" id="ARBA00022685"/>
    </source>
</evidence>
<keyword evidence="12 24" id="KW-0378">Hydrolase</keyword>
<comment type="catalytic activity">
    <reaction evidence="1">
        <text>Selective cleavage of Arg-|-Gly bonds in fibrinogen to form fibrin and release fibrinopeptides A and B.</text>
        <dbReference type="EC" id="3.4.21.5"/>
    </reaction>
</comment>
<dbReference type="PROSITE" id="PS00134">
    <property type="entry name" value="TRYPSIN_HIS"/>
    <property type="match status" value="1"/>
</dbReference>
<sequence length="656" mass="74114">PADPFFLISSCWFNINLQGPDRPACDPYVHSFSTVTMMGVQGLTLQSYLTLGVLVSLAHCEHVFLNQQQALSVLQRVRRANRGLLEEMRAGNLERECLEEQCSYEEAFEALESTAATDTFWTKYKFCESVRTTSRVIFDACLEGNCAEGIGSNYRGNISITKSGIPCQLWRSHYPHKPELNSTTHPNADLLENFCRNPDGSSTGPWCYTSDPTLRREECSIPLCGKDNSFTAPLTPRNPNLSAERSSQPCIPDEGQKYQGRLAVSVSGAPCLPWASEQLKSLLKENSFDPAVSLDENYCRNPDGDEEGLWCFVAGNPIAPEYCQASYCDSPVDEVDGDLEPEPETIGGRTTFQEYQVFFSERTFGAGEADCGLRPLFEKKGLEDNSEKELMDSYIGGRIVHGDDAELGAAPWQVMLFRKTPQELLCGASLISDRWILTAAHCLFYPPWDKNFTVEDMLVRIGKHHRSKYERHMEKIAKLEKILIHPKYNWKENLDRDIALLKLKQPITFSDYIHPVCLPSKDVVQKLFLSGYKGRVTGWGNLKETWTSSKENLPTLMQKINLPIVDQATCRASTRIKITDNMFCAGYKADDQKRGDSCEGDSGGPFVMKSPFDKRWYQMGIVSWGEGCDRDGKYGFYTHVFRLKKWIQKTIDRFGL</sequence>
<evidence type="ECO:0000259" key="26">
    <source>
        <dbReference type="PROSITE" id="PS50240"/>
    </source>
</evidence>
<dbReference type="SUPFAM" id="SSF57440">
    <property type="entry name" value="Kringle-like"/>
    <property type="match status" value="2"/>
</dbReference>
<dbReference type="GO" id="GO:0006508">
    <property type="term" value="P:proteolysis"/>
    <property type="evidence" value="ECO:0007669"/>
    <property type="project" value="UniProtKB-KW"/>
</dbReference>
<keyword evidence="14" id="KW-0106">Calcium</keyword>
<keyword evidence="13 24" id="KW-0720">Serine protease</keyword>
<dbReference type="InterPro" id="IPR033116">
    <property type="entry name" value="TRYPSIN_SER"/>
</dbReference>
<feature type="disulfide bond" evidence="22">
    <location>
        <begin position="146"/>
        <end position="224"/>
    </location>
</feature>
<keyword evidence="11" id="KW-0677">Repeat</keyword>
<feature type="disulfide bond" evidence="22">
    <location>
        <begin position="570"/>
        <end position="584"/>
    </location>
</feature>
<dbReference type="InterPro" id="IPR037111">
    <property type="entry name" value="Thrombin_light_chain_sf"/>
</dbReference>
<evidence type="ECO:0000256" key="11">
    <source>
        <dbReference type="ARBA" id="ARBA00022737"/>
    </source>
</evidence>
<evidence type="ECO:0000259" key="25">
    <source>
        <dbReference type="PROSITE" id="PS50070"/>
    </source>
</evidence>
<evidence type="ECO:0000256" key="13">
    <source>
        <dbReference type="ARBA" id="ARBA00022825"/>
    </source>
</evidence>
<dbReference type="PROSITE" id="PS50998">
    <property type="entry name" value="GLA_2"/>
    <property type="match status" value="1"/>
</dbReference>
<dbReference type="InterPro" id="IPR043504">
    <property type="entry name" value="Peptidase_S1_PA_chymotrypsin"/>
</dbReference>
<dbReference type="EC" id="3.4.21.5" evidence="2"/>
<evidence type="ECO:0000256" key="1">
    <source>
        <dbReference type="ARBA" id="ARBA00001621"/>
    </source>
</evidence>
<reference evidence="29" key="1">
    <citation type="submission" date="2025-08" db="UniProtKB">
        <authorList>
            <consortium name="RefSeq"/>
        </authorList>
    </citation>
    <scope>IDENTIFICATION</scope>
    <source>
        <tissue evidence="29">Spleen</tissue>
    </source>
</reference>
<evidence type="ECO:0000313" key="29">
    <source>
        <dbReference type="RefSeq" id="XP_020865403.1"/>
    </source>
</evidence>
<dbReference type="InterPro" id="IPR035972">
    <property type="entry name" value="GLA-like_dom_SF"/>
</dbReference>
<dbReference type="PROSITE" id="PS00135">
    <property type="entry name" value="TRYPSIN_SER"/>
    <property type="match status" value="1"/>
</dbReference>
<dbReference type="FunFam" id="2.40.10.10:FF:000085">
    <property type="entry name" value="Prothrombin"/>
    <property type="match status" value="1"/>
</dbReference>
<dbReference type="PANTHER" id="PTHR24254:SF10">
    <property type="entry name" value="PROTHROMBIN"/>
    <property type="match status" value="1"/>
</dbReference>
<feature type="non-terminal residue" evidence="29">
    <location>
        <position position="1"/>
    </location>
</feature>
<organism evidence="28 29">
    <name type="scientific">Phascolarctos cinereus</name>
    <name type="common">Koala</name>
    <dbReference type="NCBI Taxonomy" id="38626"/>
    <lineage>
        <taxon>Eukaryota</taxon>
        <taxon>Metazoa</taxon>
        <taxon>Chordata</taxon>
        <taxon>Craniata</taxon>
        <taxon>Vertebrata</taxon>
        <taxon>Euteleostomi</taxon>
        <taxon>Mammalia</taxon>
        <taxon>Metatheria</taxon>
        <taxon>Diprotodontia</taxon>
        <taxon>Phascolarctidae</taxon>
        <taxon>Phascolarctos</taxon>
    </lineage>
</organism>
<name>A0A6P5M6A2_PHACI</name>
<keyword evidence="15" id="KW-0094">Blood coagulation</keyword>
<keyword evidence="8" id="KW-0165">Cleavage on pair of basic residues</keyword>
<keyword evidence="28" id="KW-1185">Reference proteome</keyword>
<feature type="disulfide bond" evidence="22">
    <location>
        <begin position="426"/>
        <end position="442"/>
    </location>
</feature>
<gene>
    <name evidence="29" type="primary">F2</name>
</gene>
<dbReference type="AlphaFoldDB" id="A0A6P5M6A2"/>
<dbReference type="InterPro" id="IPR018114">
    <property type="entry name" value="TRYPSIN_HIS"/>
</dbReference>
<evidence type="ECO:0000256" key="17">
    <source>
        <dbReference type="ARBA" id="ARBA00023157"/>
    </source>
</evidence>
<dbReference type="GO" id="GO:0005615">
    <property type="term" value="C:extracellular space"/>
    <property type="evidence" value="ECO:0007669"/>
    <property type="project" value="TreeGrafter"/>
</dbReference>
<feature type="active site" description="Charge relay system" evidence="21">
    <location>
        <position position="497"/>
    </location>
</feature>
<dbReference type="InterPro" id="IPR009003">
    <property type="entry name" value="Peptidase_S1_PA"/>
</dbReference>
<dbReference type="PROSITE" id="PS00021">
    <property type="entry name" value="KRINGLE_1"/>
    <property type="match status" value="2"/>
</dbReference>
<evidence type="ECO:0000256" key="24">
    <source>
        <dbReference type="RuleBase" id="RU363034"/>
    </source>
</evidence>
<dbReference type="PROSITE" id="PS50070">
    <property type="entry name" value="KRINGLE_2"/>
    <property type="match status" value="2"/>
</dbReference>
<dbReference type="GO" id="GO:0030194">
    <property type="term" value="P:positive regulation of blood coagulation"/>
    <property type="evidence" value="ECO:0007669"/>
    <property type="project" value="TreeGrafter"/>
</dbReference>
<keyword evidence="17 22" id="KW-1015">Disulfide bond</keyword>
<keyword evidence="4" id="KW-0301">Gamma-carboxyglutamic acid</keyword>
<dbReference type="Pfam" id="PF09396">
    <property type="entry name" value="Thrombin_light"/>
    <property type="match status" value="1"/>
</dbReference>
<dbReference type="PRINTS" id="PR00018">
    <property type="entry name" value="KRINGLE"/>
</dbReference>
<evidence type="ECO:0000256" key="14">
    <source>
        <dbReference type="ARBA" id="ARBA00022837"/>
    </source>
</evidence>
<dbReference type="KEGG" id="pcw:110223959"/>
<feature type="domain" description="Kringle" evidence="25">
    <location>
        <begin position="249"/>
        <end position="328"/>
    </location>
</feature>
<dbReference type="PIRSF" id="PIRSF001149">
    <property type="entry name" value="Thrombin"/>
    <property type="match status" value="1"/>
</dbReference>
<evidence type="ECO:0000256" key="3">
    <source>
        <dbReference type="ARBA" id="ARBA00014840"/>
    </source>
</evidence>
<dbReference type="InParanoid" id="A0A6P5M6A2"/>
<dbReference type="PROSITE" id="PS50240">
    <property type="entry name" value="TRYPSIN_DOM"/>
    <property type="match status" value="1"/>
</dbReference>
<evidence type="ECO:0000256" key="20">
    <source>
        <dbReference type="ARBA" id="ARBA00049579"/>
    </source>
</evidence>
<comment type="function">
    <text evidence="20">Thrombin, which cleaves bonds after Arg and Lys, converts fibrinogen to fibrin and activates factors V, VII, VIII, XIII, and, in complex with thrombomodulin, protein C. Functions in blood homeostasis, inflammation and wound healing. Activates coagulation factor XI (F11); activation is promoted by the contact with negatively charged surfaces. Triggers the production of pro-inflammatory cytokines, such as MCP-1/CCL2 and IL8/CXCL8, in endothelial cells.</text>
</comment>
<evidence type="ECO:0000256" key="22">
    <source>
        <dbReference type="PIRSR" id="PIRSR001149-4"/>
    </source>
</evidence>
<dbReference type="RefSeq" id="XP_020865403.1">
    <property type="nucleotide sequence ID" value="XM_021009744.1"/>
</dbReference>
<feature type="active site" description="Charge relay system" evidence="21">
    <location>
        <position position="602"/>
    </location>
</feature>
<dbReference type="GO" id="GO:0006953">
    <property type="term" value="P:acute-phase response"/>
    <property type="evidence" value="ECO:0007669"/>
    <property type="project" value="UniProtKB-KW"/>
</dbReference>
<evidence type="ECO:0000256" key="2">
    <source>
        <dbReference type="ARBA" id="ARBA00012174"/>
    </source>
</evidence>
<dbReference type="Gene3D" id="2.40.20.10">
    <property type="entry name" value="Plasminogen Kringle 4"/>
    <property type="match status" value="2"/>
</dbReference>
<dbReference type="InterPro" id="IPR018992">
    <property type="entry name" value="Thrombin_light_chain"/>
</dbReference>
<feature type="disulfide bond" evidence="22">
    <location>
        <begin position="195"/>
        <end position="219"/>
    </location>
</feature>
<feature type="disulfide bond" evidence="22">
    <location>
        <begin position="598"/>
        <end position="628"/>
    </location>
</feature>